<evidence type="ECO:0000313" key="2">
    <source>
        <dbReference type="EMBL" id="KAH6681020.1"/>
    </source>
</evidence>
<dbReference type="OrthoDB" id="3883941at2759"/>
<dbReference type="Proteomes" id="UP000770015">
    <property type="component" value="Unassembled WGS sequence"/>
</dbReference>
<accession>A0A9P8V6M0</accession>
<protein>
    <recommendedName>
        <fullName evidence="4">Apolipoprotein/apolipophorin</fullName>
    </recommendedName>
</protein>
<evidence type="ECO:0000256" key="1">
    <source>
        <dbReference type="SAM" id="Coils"/>
    </source>
</evidence>
<feature type="coiled-coil region" evidence="1">
    <location>
        <begin position="358"/>
        <end position="404"/>
    </location>
</feature>
<evidence type="ECO:0008006" key="4">
    <source>
        <dbReference type="Google" id="ProtNLM"/>
    </source>
</evidence>
<dbReference type="AlphaFoldDB" id="A0A9P8V6M0"/>
<keyword evidence="1" id="KW-0175">Coiled coil</keyword>
<name>A0A9P8V6M0_9PEZI</name>
<sequence length="410" mass="44234">MISARPVVRSALPRAARTARLPRRQVRFQSTASPAAAGGGSGFAAGIAGGVLGAALCYGAFTFTPTGRAVSTVNKTVKEAESKYQAAASKLQEKTPSADEAAGYIKQFLYSYAAWIPGGRGYVDTAFDDWEKIRENHSDEADKIVNDAYKHLQEVAKAGFSLEAASRAWEAIADLSKKVAELTTDAAADLLDNHPQAKEKLGGSVDQLKQMGDKYGPEAKKQVDETWKQLKDLAAGGFTAANLDKARKIIEEKVEQVRKLGDEAWKRGLEEAKPLLDKNPKVKELVENNADALRQGNAAELFEKAKKAVESGDLGGLEGYVNDAVEKTKSVAGGAASYAGLDKYVKMIPDGDEILPKLKALKEVADKHKDEGEKLLKETVEEVKKVLEAKSSKAQDILDKAKKDAKKETK</sequence>
<proteinExistence type="predicted"/>
<reference evidence="2" key="1">
    <citation type="journal article" date="2021" name="Nat. Commun.">
        <title>Genetic determinants of endophytism in the Arabidopsis root mycobiome.</title>
        <authorList>
            <person name="Mesny F."/>
            <person name="Miyauchi S."/>
            <person name="Thiergart T."/>
            <person name="Pickel B."/>
            <person name="Atanasova L."/>
            <person name="Karlsson M."/>
            <person name="Huettel B."/>
            <person name="Barry K.W."/>
            <person name="Haridas S."/>
            <person name="Chen C."/>
            <person name="Bauer D."/>
            <person name="Andreopoulos W."/>
            <person name="Pangilinan J."/>
            <person name="LaButti K."/>
            <person name="Riley R."/>
            <person name="Lipzen A."/>
            <person name="Clum A."/>
            <person name="Drula E."/>
            <person name="Henrissat B."/>
            <person name="Kohler A."/>
            <person name="Grigoriev I.V."/>
            <person name="Martin F.M."/>
            <person name="Hacquard S."/>
        </authorList>
    </citation>
    <scope>NUCLEOTIDE SEQUENCE</scope>
    <source>
        <strain evidence="2">MPI-SDFR-AT-0117</strain>
    </source>
</reference>
<dbReference type="EMBL" id="JAGSXJ010000019">
    <property type="protein sequence ID" value="KAH6681020.1"/>
    <property type="molecule type" value="Genomic_DNA"/>
</dbReference>
<evidence type="ECO:0000313" key="3">
    <source>
        <dbReference type="Proteomes" id="UP000770015"/>
    </source>
</evidence>
<comment type="caution">
    <text evidence="2">The sequence shown here is derived from an EMBL/GenBank/DDBJ whole genome shotgun (WGS) entry which is preliminary data.</text>
</comment>
<gene>
    <name evidence="2" type="ORF">F5X68DRAFT_211715</name>
</gene>
<organism evidence="2 3">
    <name type="scientific">Plectosphaerella plurivora</name>
    <dbReference type="NCBI Taxonomy" id="936078"/>
    <lineage>
        <taxon>Eukaryota</taxon>
        <taxon>Fungi</taxon>
        <taxon>Dikarya</taxon>
        <taxon>Ascomycota</taxon>
        <taxon>Pezizomycotina</taxon>
        <taxon>Sordariomycetes</taxon>
        <taxon>Hypocreomycetidae</taxon>
        <taxon>Glomerellales</taxon>
        <taxon>Plectosphaerellaceae</taxon>
        <taxon>Plectosphaerella</taxon>
    </lineage>
</organism>
<keyword evidence="3" id="KW-1185">Reference proteome</keyword>